<feature type="transmembrane region" description="Helical" evidence="8">
    <location>
        <begin position="84"/>
        <end position="108"/>
    </location>
</feature>
<feature type="transmembrane region" description="Helical" evidence="8">
    <location>
        <begin position="21"/>
        <end position="41"/>
    </location>
</feature>
<feature type="transmembrane region" description="Helical" evidence="8">
    <location>
        <begin position="412"/>
        <end position="438"/>
    </location>
</feature>
<keyword evidence="7 8" id="KW-0472">Membrane</keyword>
<gene>
    <name evidence="9" type="ORF">ACFO6V_21905</name>
</gene>
<feature type="transmembrane region" description="Helical" evidence="8">
    <location>
        <begin position="53"/>
        <end position="72"/>
    </location>
</feature>
<feature type="transmembrane region" description="Helical" evidence="8">
    <location>
        <begin position="136"/>
        <end position="156"/>
    </location>
</feature>
<evidence type="ECO:0000256" key="3">
    <source>
        <dbReference type="ARBA" id="ARBA00022475"/>
    </source>
</evidence>
<evidence type="ECO:0000256" key="5">
    <source>
        <dbReference type="ARBA" id="ARBA00022989"/>
    </source>
</evidence>
<evidence type="ECO:0000256" key="8">
    <source>
        <dbReference type="SAM" id="Phobius"/>
    </source>
</evidence>
<keyword evidence="4 8" id="KW-0812">Transmembrane</keyword>
<reference evidence="10" key="1">
    <citation type="journal article" date="2019" name="Int. J. Syst. Evol. Microbiol.">
        <title>The Global Catalogue of Microorganisms (GCM) 10K type strain sequencing project: providing services to taxonomists for standard genome sequencing and annotation.</title>
        <authorList>
            <consortium name="The Broad Institute Genomics Platform"/>
            <consortium name="The Broad Institute Genome Sequencing Center for Infectious Disease"/>
            <person name="Wu L."/>
            <person name="Ma J."/>
        </authorList>
    </citation>
    <scope>NUCLEOTIDE SEQUENCE [LARGE SCALE GENOMIC DNA]</scope>
    <source>
        <strain evidence="10">CCUG 42722</strain>
    </source>
</reference>
<evidence type="ECO:0000256" key="6">
    <source>
        <dbReference type="ARBA" id="ARBA00023065"/>
    </source>
</evidence>
<feature type="transmembrane region" description="Helical" evidence="8">
    <location>
        <begin position="303"/>
        <end position="336"/>
    </location>
</feature>
<dbReference type="PANTHER" id="PTHR32024:SF1">
    <property type="entry name" value="KTR SYSTEM POTASSIUM UPTAKE PROTEIN B"/>
    <property type="match status" value="1"/>
</dbReference>
<feature type="transmembrane region" description="Helical" evidence="8">
    <location>
        <begin position="201"/>
        <end position="223"/>
    </location>
</feature>
<keyword evidence="2" id="KW-0813">Transport</keyword>
<keyword evidence="6" id="KW-0406">Ion transport</keyword>
<keyword evidence="3" id="KW-1003">Cell membrane</keyword>
<feature type="transmembrane region" description="Helical" evidence="8">
    <location>
        <begin position="360"/>
        <end position="380"/>
    </location>
</feature>
<evidence type="ECO:0000256" key="7">
    <source>
        <dbReference type="ARBA" id="ARBA00023136"/>
    </source>
</evidence>
<keyword evidence="5 8" id="KW-1133">Transmembrane helix</keyword>
<dbReference type="InterPro" id="IPR003445">
    <property type="entry name" value="Cat_transpt"/>
</dbReference>
<organism evidence="9 10">
    <name type="scientific">Promicromonospora alba</name>
    <dbReference type="NCBI Taxonomy" id="1616110"/>
    <lineage>
        <taxon>Bacteria</taxon>
        <taxon>Bacillati</taxon>
        <taxon>Actinomycetota</taxon>
        <taxon>Actinomycetes</taxon>
        <taxon>Micrococcales</taxon>
        <taxon>Promicromonosporaceae</taxon>
        <taxon>Promicromonospora</taxon>
    </lineage>
</organism>
<keyword evidence="10" id="KW-1185">Reference proteome</keyword>
<dbReference type="Pfam" id="PF02386">
    <property type="entry name" value="TrkH"/>
    <property type="match status" value="1"/>
</dbReference>
<feature type="transmembrane region" description="Helical" evidence="8">
    <location>
        <begin position="168"/>
        <end position="189"/>
    </location>
</feature>
<comment type="subcellular location">
    <subcellularLocation>
        <location evidence="1">Cell membrane</location>
        <topology evidence="1">Multi-pass membrane protein</topology>
    </subcellularLocation>
</comment>
<dbReference type="Proteomes" id="UP001596011">
    <property type="component" value="Unassembled WGS sequence"/>
</dbReference>
<dbReference type="RefSeq" id="WP_377139372.1">
    <property type="nucleotide sequence ID" value="NZ_JBHSFI010000007.1"/>
</dbReference>
<accession>A0ABV9HKZ6</accession>
<evidence type="ECO:0000313" key="10">
    <source>
        <dbReference type="Proteomes" id="UP001596011"/>
    </source>
</evidence>
<proteinExistence type="predicted"/>
<feature type="transmembrane region" description="Helical" evidence="8">
    <location>
        <begin position="235"/>
        <end position="257"/>
    </location>
</feature>
<dbReference type="PANTHER" id="PTHR32024">
    <property type="entry name" value="TRK SYSTEM POTASSIUM UPTAKE PROTEIN TRKG-RELATED"/>
    <property type="match status" value="1"/>
</dbReference>
<evidence type="ECO:0000256" key="4">
    <source>
        <dbReference type="ARBA" id="ARBA00022692"/>
    </source>
</evidence>
<evidence type="ECO:0000256" key="2">
    <source>
        <dbReference type="ARBA" id="ARBA00022448"/>
    </source>
</evidence>
<evidence type="ECO:0000256" key="1">
    <source>
        <dbReference type="ARBA" id="ARBA00004651"/>
    </source>
</evidence>
<protein>
    <submittedName>
        <fullName evidence="9">TrkH family potassium uptake protein</fullName>
    </submittedName>
</protein>
<name>A0ABV9HKZ6_9MICO</name>
<dbReference type="EMBL" id="JBHSFI010000007">
    <property type="protein sequence ID" value="MFC4630917.1"/>
    <property type="molecule type" value="Genomic_DNA"/>
</dbReference>
<comment type="caution">
    <text evidence="9">The sequence shown here is derived from an EMBL/GenBank/DDBJ whole genome shotgun (WGS) entry which is preliminary data.</text>
</comment>
<sequence length="455" mass="48200">MRFSSSVGREKSRGAALRRRPGQLVIVGFVGAIAVGTLLLLLPVSAAGEPASFMEALFTATSAVCVTGLIVTDTPVFWSGFGQAVILVLIQLGGLGVMTVASLLGVLVSRRLDLSSRLVAAASTRTVGLGDVRRTLVRVVVIAFVVEAAVALVLTVRFAVAYDERLGLALWHGVFHAVSAYNNAGFALFSLSLMDFVADPWICLPIAAATIIGGLGLPVILELLRERRRPARWSLHTKITLLMTGFLLVGGTGFFLVTEWDNAATMGALDTGGRVLASFTQSVQARTAGFNSLNTGEMHTETWLGTIILMFIGAGSAGTAGGIKVTTFAVLAVVIWSELRGDPDASAFDRRISLATQRQALTLALLAVAMVVLPSLWMTALSPFQVDEILFEVTSAFTTTGLSTGITAQLAWYHQVVLCVLMFVGRLGPITLGTALVLRARGRLYRLPESAPIIG</sequence>
<evidence type="ECO:0000313" key="9">
    <source>
        <dbReference type="EMBL" id="MFC4630917.1"/>
    </source>
</evidence>